<keyword evidence="2" id="KW-0813">Transport</keyword>
<evidence type="ECO:0000256" key="6">
    <source>
        <dbReference type="ARBA" id="ARBA00023136"/>
    </source>
</evidence>
<dbReference type="AlphaFoldDB" id="A0A1M5MN31"/>
<feature type="transmembrane region" description="Helical" evidence="7">
    <location>
        <begin position="179"/>
        <end position="201"/>
    </location>
</feature>
<dbReference type="InterPro" id="IPR036259">
    <property type="entry name" value="MFS_trans_sf"/>
</dbReference>
<evidence type="ECO:0000256" key="5">
    <source>
        <dbReference type="ARBA" id="ARBA00022989"/>
    </source>
</evidence>
<dbReference type="Pfam" id="PF07690">
    <property type="entry name" value="MFS_1"/>
    <property type="match status" value="1"/>
</dbReference>
<organism evidence="9 10">
    <name type="scientific">Bradyrhizobium erythrophlei</name>
    <dbReference type="NCBI Taxonomy" id="1437360"/>
    <lineage>
        <taxon>Bacteria</taxon>
        <taxon>Pseudomonadati</taxon>
        <taxon>Pseudomonadota</taxon>
        <taxon>Alphaproteobacteria</taxon>
        <taxon>Hyphomicrobiales</taxon>
        <taxon>Nitrobacteraceae</taxon>
        <taxon>Bradyrhizobium</taxon>
    </lineage>
</organism>
<name>A0A1M5MN31_9BRAD</name>
<evidence type="ECO:0000313" key="9">
    <source>
        <dbReference type="EMBL" id="SHG78452.1"/>
    </source>
</evidence>
<dbReference type="Proteomes" id="UP000189796">
    <property type="component" value="Chromosome I"/>
</dbReference>
<keyword evidence="6 7" id="KW-0472">Membrane</keyword>
<feature type="transmembrane region" description="Helical" evidence="7">
    <location>
        <begin position="207"/>
        <end position="229"/>
    </location>
</feature>
<dbReference type="GO" id="GO:0005886">
    <property type="term" value="C:plasma membrane"/>
    <property type="evidence" value="ECO:0007669"/>
    <property type="project" value="UniProtKB-SubCell"/>
</dbReference>
<sequence>MNKYERQSHHPAGDQALPEAIAGELSQMPGEVLDPSEAPSIAPSRAPLTPSEVRTILMSLLVTMFLAALDQTIVATALPTIGRQFQDVSNLSWVITAYLLASTAVAPVFGTLADIYGRRGMIIAALGLFIAGSILCALAPNLTVLILARGLQGLGGGGIMPIVQTVVSDIVTPRERGQYQSYFSIVWMAAGVGGPVLGGVFAEHLHWSMIFWINVPLGLISLALLLPKMGKIPVFHRRRKVDWLGGVLLMASAVVIMLVLTWGGNRFLWLSPTIMAMIGAAVALTFAFVWHAGTAKEPFLPLSLMGGPIAPYALAGGGCTFGAMLGLTVHLPLYYEVVYHLSASEAGLALIPLAAISTGGSAIAGRAMARSKHYKRVAIIGTSCSALLGCALALTTLPLWGLLLLLSVFALGLGTVFPVSVVALQNSVARAQVGTVTGVMNFFRALMASFMVAAFSAILLMALGADISLGGEHRGPVSSIPAADMIAAFRYVFAAAAALLACAALCMIAMEERPLAGPAKPVGMVE</sequence>
<dbReference type="CDD" id="cd17502">
    <property type="entry name" value="MFS_Azr1_MDR_like"/>
    <property type="match status" value="1"/>
</dbReference>
<evidence type="ECO:0000256" key="7">
    <source>
        <dbReference type="SAM" id="Phobius"/>
    </source>
</evidence>
<feature type="transmembrane region" description="Helical" evidence="7">
    <location>
        <begin position="485"/>
        <end position="510"/>
    </location>
</feature>
<protein>
    <submittedName>
        <fullName evidence="9">Drug resistance transporter, EmrB/QacA subfamily</fullName>
    </submittedName>
</protein>
<dbReference type="OrthoDB" id="9812221at2"/>
<feature type="transmembrane region" description="Helical" evidence="7">
    <location>
        <begin position="377"/>
        <end position="394"/>
    </location>
</feature>
<evidence type="ECO:0000256" key="4">
    <source>
        <dbReference type="ARBA" id="ARBA00022692"/>
    </source>
</evidence>
<keyword evidence="4 7" id="KW-0812">Transmembrane</keyword>
<dbReference type="GO" id="GO:0022857">
    <property type="term" value="F:transmembrane transporter activity"/>
    <property type="evidence" value="ECO:0007669"/>
    <property type="project" value="InterPro"/>
</dbReference>
<proteinExistence type="predicted"/>
<feature type="transmembrane region" description="Helical" evidence="7">
    <location>
        <begin position="121"/>
        <end position="140"/>
    </location>
</feature>
<feature type="transmembrane region" description="Helical" evidence="7">
    <location>
        <begin position="55"/>
        <end position="78"/>
    </location>
</feature>
<dbReference type="InterPro" id="IPR011701">
    <property type="entry name" value="MFS"/>
</dbReference>
<feature type="transmembrane region" description="Helical" evidence="7">
    <location>
        <begin position="269"/>
        <end position="291"/>
    </location>
</feature>
<dbReference type="PROSITE" id="PS50850">
    <property type="entry name" value="MFS"/>
    <property type="match status" value="1"/>
</dbReference>
<dbReference type="InterPro" id="IPR020846">
    <property type="entry name" value="MFS_dom"/>
</dbReference>
<feature type="transmembrane region" description="Helical" evidence="7">
    <location>
        <begin position="312"/>
        <end position="334"/>
    </location>
</feature>
<dbReference type="Gene3D" id="1.20.1720.10">
    <property type="entry name" value="Multidrug resistance protein D"/>
    <property type="match status" value="1"/>
</dbReference>
<feature type="transmembrane region" description="Helical" evidence="7">
    <location>
        <begin position="346"/>
        <end position="365"/>
    </location>
</feature>
<comment type="subcellular location">
    <subcellularLocation>
        <location evidence="1">Cell membrane</location>
        <topology evidence="1">Multi-pass membrane protein</topology>
    </subcellularLocation>
</comment>
<gene>
    <name evidence="9" type="ORF">SAMN05443248_2645</name>
</gene>
<dbReference type="SUPFAM" id="SSF103473">
    <property type="entry name" value="MFS general substrate transporter"/>
    <property type="match status" value="1"/>
</dbReference>
<feature type="transmembrane region" description="Helical" evidence="7">
    <location>
        <begin position="400"/>
        <end position="424"/>
    </location>
</feature>
<keyword evidence="5 7" id="KW-1133">Transmembrane helix</keyword>
<reference evidence="9 10" key="1">
    <citation type="submission" date="2016-11" db="EMBL/GenBank/DDBJ databases">
        <authorList>
            <person name="Jaros S."/>
            <person name="Januszkiewicz K."/>
            <person name="Wedrychowicz H."/>
        </authorList>
    </citation>
    <scope>NUCLEOTIDE SEQUENCE [LARGE SCALE GENOMIC DNA]</scope>
    <source>
        <strain evidence="9 10">GAS138</strain>
    </source>
</reference>
<evidence type="ECO:0000256" key="3">
    <source>
        <dbReference type="ARBA" id="ARBA00022475"/>
    </source>
</evidence>
<feature type="transmembrane region" description="Helical" evidence="7">
    <location>
        <begin position="241"/>
        <end position="263"/>
    </location>
</feature>
<dbReference type="FunFam" id="1.20.1720.10:FF:000004">
    <property type="entry name" value="EmrB/QacA family drug resistance transporter"/>
    <property type="match status" value="1"/>
</dbReference>
<evidence type="ECO:0000256" key="2">
    <source>
        <dbReference type="ARBA" id="ARBA00022448"/>
    </source>
</evidence>
<feature type="transmembrane region" description="Helical" evidence="7">
    <location>
        <begin position="146"/>
        <end position="167"/>
    </location>
</feature>
<keyword evidence="3" id="KW-1003">Cell membrane</keyword>
<dbReference type="PANTHER" id="PTHR23501:SF197">
    <property type="entry name" value="COMD"/>
    <property type="match status" value="1"/>
</dbReference>
<evidence type="ECO:0000256" key="1">
    <source>
        <dbReference type="ARBA" id="ARBA00004651"/>
    </source>
</evidence>
<evidence type="ECO:0000259" key="8">
    <source>
        <dbReference type="PROSITE" id="PS50850"/>
    </source>
</evidence>
<dbReference type="RefSeq" id="WP_079601606.1">
    <property type="nucleotide sequence ID" value="NZ_LT670817.1"/>
</dbReference>
<dbReference type="Gene3D" id="1.20.1250.20">
    <property type="entry name" value="MFS general substrate transporter like domains"/>
    <property type="match status" value="1"/>
</dbReference>
<feature type="domain" description="Major facilitator superfamily (MFS) profile" evidence="8">
    <location>
        <begin position="56"/>
        <end position="513"/>
    </location>
</feature>
<dbReference type="EMBL" id="LT670817">
    <property type="protein sequence ID" value="SHG78452.1"/>
    <property type="molecule type" value="Genomic_DNA"/>
</dbReference>
<feature type="transmembrane region" description="Helical" evidence="7">
    <location>
        <begin position="90"/>
        <end position="109"/>
    </location>
</feature>
<evidence type="ECO:0000313" key="10">
    <source>
        <dbReference type="Proteomes" id="UP000189796"/>
    </source>
</evidence>
<accession>A0A1M5MN31</accession>
<feature type="transmembrane region" description="Helical" evidence="7">
    <location>
        <begin position="445"/>
        <end position="465"/>
    </location>
</feature>
<dbReference type="PANTHER" id="PTHR23501">
    <property type="entry name" value="MAJOR FACILITATOR SUPERFAMILY"/>
    <property type="match status" value="1"/>
</dbReference>